<evidence type="ECO:0000313" key="2">
    <source>
        <dbReference type="EMBL" id="CAA9416756.1"/>
    </source>
</evidence>
<gene>
    <name evidence="2" type="ORF">AVDCRST_MAG06-3251</name>
</gene>
<accession>A0A6J4PID4</accession>
<dbReference type="EMBL" id="CADCUP010000215">
    <property type="protein sequence ID" value="CAA9416756.1"/>
    <property type="molecule type" value="Genomic_DNA"/>
</dbReference>
<name>A0A6J4PID4_9ACTN</name>
<proteinExistence type="predicted"/>
<feature type="region of interest" description="Disordered" evidence="1">
    <location>
        <begin position="93"/>
        <end position="197"/>
    </location>
</feature>
<feature type="non-terminal residue" evidence="2">
    <location>
        <position position="1"/>
    </location>
</feature>
<sequence>ASCCDPRRLPRRRVRSADPPRALFRQGGGGGAARGRRGQPRHRRRALRRPPGDVPGARSAGRGRLAGPRGALHVELLAPPGQREHLRRCGGLHLQVPGRRRPRHRPGEGRRWLGRDDSRPVRRRGRAPHPRALAQCAGAGGHPAGGRRAQQPGDRPAQLRLGQHRPHLHPLRLPQDGRRATHPGRPLGRPARSRLPL</sequence>
<feature type="compositionally biased region" description="Basic residues" evidence="1">
    <location>
        <begin position="34"/>
        <end position="48"/>
    </location>
</feature>
<feature type="compositionally biased region" description="Basic and acidic residues" evidence="1">
    <location>
        <begin position="105"/>
        <end position="120"/>
    </location>
</feature>
<organism evidence="2">
    <name type="scientific">uncultured Nocardioides sp</name>
    <dbReference type="NCBI Taxonomy" id="198441"/>
    <lineage>
        <taxon>Bacteria</taxon>
        <taxon>Bacillati</taxon>
        <taxon>Actinomycetota</taxon>
        <taxon>Actinomycetes</taxon>
        <taxon>Propionibacteriales</taxon>
        <taxon>Nocardioidaceae</taxon>
        <taxon>Nocardioides</taxon>
        <taxon>environmental samples</taxon>
    </lineage>
</organism>
<feature type="non-terminal residue" evidence="2">
    <location>
        <position position="197"/>
    </location>
</feature>
<reference evidence="2" key="1">
    <citation type="submission" date="2020-02" db="EMBL/GenBank/DDBJ databases">
        <authorList>
            <person name="Meier V. D."/>
        </authorList>
    </citation>
    <scope>NUCLEOTIDE SEQUENCE</scope>
    <source>
        <strain evidence="2">AVDCRST_MAG06</strain>
    </source>
</reference>
<feature type="region of interest" description="Disordered" evidence="1">
    <location>
        <begin position="1"/>
        <end position="70"/>
    </location>
</feature>
<evidence type="ECO:0000256" key="1">
    <source>
        <dbReference type="SAM" id="MobiDB-lite"/>
    </source>
</evidence>
<dbReference type="AlphaFoldDB" id="A0A6J4PID4"/>
<feature type="compositionally biased region" description="Low complexity" evidence="1">
    <location>
        <begin position="55"/>
        <end position="70"/>
    </location>
</feature>
<protein>
    <submittedName>
        <fullName evidence="2">Two-component transcriptional response regulator, LuxR family</fullName>
    </submittedName>
</protein>